<evidence type="ECO:0000256" key="1">
    <source>
        <dbReference type="SAM" id="SignalP"/>
    </source>
</evidence>
<evidence type="ECO:0000313" key="2">
    <source>
        <dbReference type="EMBL" id="UOO89977.1"/>
    </source>
</evidence>
<evidence type="ECO:0008006" key="4">
    <source>
        <dbReference type="Google" id="ProtNLM"/>
    </source>
</evidence>
<feature type="chain" id="PRO_5046525267" description="Lipoprotein SmpA/OmlA domain-containing protein" evidence="1">
    <location>
        <begin position="23"/>
        <end position="201"/>
    </location>
</feature>
<evidence type="ECO:0000313" key="3">
    <source>
        <dbReference type="Proteomes" id="UP000832011"/>
    </source>
</evidence>
<dbReference type="RefSeq" id="WP_058356118.1">
    <property type="nucleotide sequence ID" value="NZ_CABKVG010000008.1"/>
</dbReference>
<name>A0ABY4E2I0_9NEIS</name>
<protein>
    <recommendedName>
        <fullName evidence="4">Lipoprotein SmpA/OmlA domain-containing protein</fullName>
    </recommendedName>
</protein>
<accession>A0ABY4E2I0</accession>
<reference evidence="2 3" key="1">
    <citation type="journal article" date="2022" name="Res Sq">
        <title>Evolution of multicellular longitudinally dividing oral cavity symbionts (Neisseriaceae).</title>
        <authorList>
            <person name="Nyongesa S."/>
            <person name="Weber P."/>
            <person name="Bernet E."/>
            <person name="Pullido F."/>
            <person name="Nieckarz M."/>
            <person name="Delaby M."/>
            <person name="Nieves C."/>
            <person name="Viehboeck T."/>
            <person name="Krause N."/>
            <person name="Rivera-Millot A."/>
            <person name="Nakamura A."/>
            <person name="Vischer N."/>
            <person name="VanNieuwenhze M."/>
            <person name="Brun Y."/>
            <person name="Cava F."/>
            <person name="Bulgheresi S."/>
            <person name="Veyrier F."/>
        </authorList>
    </citation>
    <scope>NUCLEOTIDE SEQUENCE [LARGE SCALE GENOMIC DNA]</scope>
    <source>
        <strain evidence="2 3">SN4</strain>
    </source>
</reference>
<gene>
    <name evidence="2" type="ORF">LVJ82_03035</name>
</gene>
<proteinExistence type="predicted"/>
<keyword evidence="3" id="KW-1185">Reference proteome</keyword>
<sequence length="201" mass="22936">MNRTIGCVVASAALLAWPLTLAAAPKSSLQQVMREVVGGFAQHDAAKVRRHIHPQYGYVYVSRSGAVPNLQVLRRQDFVFATPYFGTQPRLQPRSRIRMLSAAAMPKHDCERWNKAGWYYRYTSREQPFSALLRHQQQFEQMPSKTIQAQLQRVQPLEAQLVQMLYIGNSRNIGDELHLYFSKIGAQWYFSAYDNSGACAV</sequence>
<dbReference type="Proteomes" id="UP000832011">
    <property type="component" value="Chromosome"/>
</dbReference>
<dbReference type="EMBL" id="CP091511">
    <property type="protein sequence ID" value="UOO89977.1"/>
    <property type="molecule type" value="Genomic_DNA"/>
</dbReference>
<organism evidence="2 3">
    <name type="scientific">Vitreoscilla massiliensis</name>
    <dbReference type="NCBI Taxonomy" id="1689272"/>
    <lineage>
        <taxon>Bacteria</taxon>
        <taxon>Pseudomonadati</taxon>
        <taxon>Pseudomonadota</taxon>
        <taxon>Betaproteobacteria</taxon>
        <taxon>Neisseriales</taxon>
        <taxon>Neisseriaceae</taxon>
        <taxon>Vitreoscilla</taxon>
    </lineage>
</organism>
<keyword evidence="1" id="KW-0732">Signal</keyword>
<feature type="signal peptide" evidence="1">
    <location>
        <begin position="1"/>
        <end position="22"/>
    </location>
</feature>